<sequence>MRVSGPIVIVRTLTYFARQKYSRQKGKCQERSGTKQIVWIDD</sequence>
<reference evidence="1" key="1">
    <citation type="submission" date="2019-07" db="EMBL/GenBank/DDBJ databases">
        <authorList>
            <person name="Cheng J."/>
        </authorList>
    </citation>
    <scope>NUCLEOTIDE SEQUENCE</scope>
    <source>
        <strain evidence="1">KP-13-14</strain>
        <plasmid evidence="1">pKP-13-14-NDM-9</plasmid>
    </source>
</reference>
<name>A0A6G6AQ79_KLEPN</name>
<keyword evidence="1" id="KW-0614">Plasmid</keyword>
<dbReference type="EMBL" id="MN175386">
    <property type="protein sequence ID" value="QID23843.1"/>
    <property type="molecule type" value="Genomic_DNA"/>
</dbReference>
<proteinExistence type="predicted"/>
<evidence type="ECO:0000313" key="1">
    <source>
        <dbReference type="EMBL" id="QID23843.1"/>
    </source>
</evidence>
<protein>
    <submittedName>
        <fullName evidence="1">Uncharacterized protein</fullName>
    </submittedName>
</protein>
<geneLocation type="plasmid" evidence="1">
    <name>pKP-13-14-NDM-9</name>
</geneLocation>
<organism evidence="1">
    <name type="scientific">Klebsiella pneumoniae</name>
    <dbReference type="NCBI Taxonomy" id="573"/>
    <lineage>
        <taxon>Bacteria</taxon>
        <taxon>Pseudomonadati</taxon>
        <taxon>Pseudomonadota</taxon>
        <taxon>Gammaproteobacteria</taxon>
        <taxon>Enterobacterales</taxon>
        <taxon>Enterobacteriaceae</taxon>
        <taxon>Klebsiella/Raoultella group</taxon>
        <taxon>Klebsiella</taxon>
        <taxon>Klebsiella pneumoniae complex</taxon>
    </lineage>
</organism>
<dbReference type="AlphaFoldDB" id="A0A6G6AQ79"/>
<accession>A0A6G6AQ79</accession>